<keyword evidence="9" id="KW-0249">Electron transport</keyword>
<evidence type="ECO:0000256" key="1">
    <source>
        <dbReference type="ARBA" id="ARBA00004370"/>
    </source>
</evidence>
<keyword evidence="9" id="KW-0679">Respiratory chain</keyword>
<keyword evidence="6 9" id="KW-1133">Transmembrane helix</keyword>
<comment type="function">
    <text evidence="9">Core subunit of the mitochondrial membrane respiratory chain NADH dehydrogenase (Complex I) which catalyzes electron transfer from NADH through the respiratory chain, using ubiquinone as an electron acceptor. Essential for the catalytic activity of complex I.</text>
</comment>
<dbReference type="EC" id="7.1.1.2" evidence="9"/>
<keyword evidence="9" id="KW-1278">Translocase</keyword>
<evidence type="ECO:0000256" key="2">
    <source>
        <dbReference type="ARBA" id="ARBA00008472"/>
    </source>
</evidence>
<evidence type="ECO:0000256" key="5">
    <source>
        <dbReference type="ARBA" id="ARBA00022692"/>
    </source>
</evidence>
<keyword evidence="5 9" id="KW-0812">Transmembrane</keyword>
<dbReference type="GO" id="GO:0030964">
    <property type="term" value="C:NADH dehydrogenase complex"/>
    <property type="evidence" value="ECO:0007669"/>
    <property type="project" value="TreeGrafter"/>
</dbReference>
<comment type="similarity">
    <text evidence="2 9">Belongs to the complex I subunit 3 family.</text>
</comment>
<sequence length="121" mass="14094">MMKMSMTIIMAMLISITLMIVCTIISKSSIMDREKMSPFECGFDPMNSPRTPFSIHFFLIAVLFLIFDIEIAIILPIIITTKWTMTSMWIGTILGIIMALILGLYYEWNNGMLQWYKWDYS</sequence>
<keyword evidence="9" id="KW-0830">Ubiquinone</keyword>
<keyword evidence="9 10" id="KW-0496">Mitochondrion</keyword>
<evidence type="ECO:0000256" key="7">
    <source>
        <dbReference type="ARBA" id="ARBA00023136"/>
    </source>
</evidence>
<keyword evidence="4 9" id="KW-0813">Transport</keyword>
<feature type="transmembrane region" description="Helical" evidence="9">
    <location>
        <begin position="86"/>
        <end position="106"/>
    </location>
</feature>
<accession>A0A2P1CMB8</accession>
<dbReference type="GO" id="GO:0031966">
    <property type="term" value="C:mitochondrial membrane"/>
    <property type="evidence" value="ECO:0007669"/>
    <property type="project" value="UniProtKB-SubCell"/>
</dbReference>
<dbReference type="PANTHER" id="PTHR11058:SF9">
    <property type="entry name" value="NADH-UBIQUINONE OXIDOREDUCTASE CHAIN 3"/>
    <property type="match status" value="1"/>
</dbReference>
<name>A0A2P1CMB8_HOMAE</name>
<dbReference type="GO" id="GO:0008137">
    <property type="term" value="F:NADH dehydrogenase (ubiquinone) activity"/>
    <property type="evidence" value="ECO:0007669"/>
    <property type="project" value="UniProtKB-UniRule"/>
</dbReference>
<evidence type="ECO:0000256" key="4">
    <source>
        <dbReference type="ARBA" id="ARBA00022448"/>
    </source>
</evidence>
<evidence type="ECO:0000256" key="3">
    <source>
        <dbReference type="ARBA" id="ARBA00021007"/>
    </source>
</evidence>
<gene>
    <name evidence="10" type="primary">ND3</name>
</gene>
<keyword evidence="9" id="KW-0520">NAD</keyword>
<geneLocation type="mitochondrion" evidence="10"/>
<evidence type="ECO:0000256" key="6">
    <source>
        <dbReference type="ARBA" id="ARBA00022989"/>
    </source>
</evidence>
<dbReference type="PANTHER" id="PTHR11058">
    <property type="entry name" value="NADH-UBIQUINONE OXIDOREDUCTASE CHAIN 3"/>
    <property type="match status" value="1"/>
</dbReference>
<dbReference type="InterPro" id="IPR038430">
    <property type="entry name" value="NDAH_ubi_oxred_su3_sf"/>
</dbReference>
<evidence type="ECO:0000256" key="8">
    <source>
        <dbReference type="ARBA" id="ARBA00049551"/>
    </source>
</evidence>
<proteinExistence type="inferred from homology"/>
<keyword evidence="7 9" id="KW-0472">Membrane</keyword>
<reference evidence="10" key="1">
    <citation type="journal article" date="2018" name="Cladistics">
        <title>Phylogeny and the colourful history of jewel bugs (Insecta: Hemiptera: Scutelleridae).</title>
        <authorList>
            <person name="Wu Y."/>
            <person name="Redei D."/>
            <person name="Eger J."/>
            <person name="Wang Y."/>
            <person name="Wu H."/>
            <person name="Carapezza A."/>
            <person name="Kment P."/>
            <person name="Cai B."/>
            <person name="Sun X."/>
            <person name="Guo P."/>
            <person name="Luo J."/>
            <person name="Xie Q."/>
        </authorList>
    </citation>
    <scope>NUCLEOTIDE SEQUENCE</scope>
</reference>
<comment type="catalytic activity">
    <reaction evidence="8 9">
        <text>a ubiquinone + NADH + 5 H(+)(in) = a ubiquinol + NAD(+) + 4 H(+)(out)</text>
        <dbReference type="Rhea" id="RHEA:29091"/>
        <dbReference type="Rhea" id="RHEA-COMP:9565"/>
        <dbReference type="Rhea" id="RHEA-COMP:9566"/>
        <dbReference type="ChEBI" id="CHEBI:15378"/>
        <dbReference type="ChEBI" id="CHEBI:16389"/>
        <dbReference type="ChEBI" id="CHEBI:17976"/>
        <dbReference type="ChEBI" id="CHEBI:57540"/>
        <dbReference type="ChEBI" id="CHEBI:57945"/>
        <dbReference type="EC" id="7.1.1.2"/>
    </reaction>
</comment>
<evidence type="ECO:0000313" key="10">
    <source>
        <dbReference type="EMBL" id="AVJ52406.1"/>
    </source>
</evidence>
<dbReference type="Pfam" id="PF00507">
    <property type="entry name" value="Oxidored_q4"/>
    <property type="match status" value="1"/>
</dbReference>
<dbReference type="InterPro" id="IPR000440">
    <property type="entry name" value="NADH_UbQ/plastoQ_OxRdtase_su3"/>
</dbReference>
<dbReference type="Gene3D" id="1.20.58.1610">
    <property type="entry name" value="NADH:ubiquinone/plastoquinone oxidoreductase, chain 3"/>
    <property type="match status" value="1"/>
</dbReference>
<comment type="subcellular location">
    <subcellularLocation>
        <location evidence="1">Membrane</location>
    </subcellularLocation>
    <subcellularLocation>
        <location evidence="9">Mitochondrion membrane</location>
        <topology evidence="9">Multi-pass membrane protein</topology>
    </subcellularLocation>
</comment>
<feature type="transmembrane region" description="Helical" evidence="9">
    <location>
        <begin position="55"/>
        <end position="79"/>
    </location>
</feature>
<dbReference type="AlphaFoldDB" id="A0A2P1CMB8"/>
<dbReference type="EMBL" id="MF173762">
    <property type="protein sequence ID" value="AVJ52406.1"/>
    <property type="molecule type" value="Genomic_DNA"/>
</dbReference>
<organism evidence="10">
    <name type="scientific">Homaemus aeneifrons</name>
    <name type="common">Shield-backed bug</name>
    <dbReference type="NCBI Taxonomy" id="881677"/>
    <lineage>
        <taxon>Eukaryota</taxon>
        <taxon>Metazoa</taxon>
        <taxon>Ecdysozoa</taxon>
        <taxon>Arthropoda</taxon>
        <taxon>Hexapoda</taxon>
        <taxon>Insecta</taxon>
        <taxon>Pterygota</taxon>
        <taxon>Neoptera</taxon>
        <taxon>Paraneoptera</taxon>
        <taxon>Hemiptera</taxon>
        <taxon>Heteroptera</taxon>
        <taxon>Panheteroptera</taxon>
        <taxon>Pentatomomorpha</taxon>
        <taxon>Pentatomoidea</taxon>
        <taxon>Scutelleridae</taxon>
        <taxon>Pachycorinae</taxon>
        <taxon>Homaemus</taxon>
    </lineage>
</organism>
<protein>
    <recommendedName>
        <fullName evidence="3 9">NADH-ubiquinone oxidoreductase chain 3</fullName>
        <ecNumber evidence="9">7.1.1.2</ecNumber>
    </recommendedName>
</protein>
<evidence type="ECO:0000256" key="9">
    <source>
        <dbReference type="RuleBase" id="RU003640"/>
    </source>
</evidence>